<sequence length="258" mass="29766">MHRLAAPRLPLGDTATVTTMEFSMGGGSQGWASMSRRLGMSIVPPGDICMTKASEALGAWWRTDEYEELLSYGLGWRVLSERTDEYEELLSYGLGWRVLSERTDEYEELLSYGLGWRVLSERTDEYEELLSYGLGWRVLSERTDEYEELLSYGLGWRVLSERTDEYEELLSYGLGWRVLSEMTDEYEELLSYGLGWRVLSVTPPGVTECGPYHGFPHVLYQLWLVGVAARHLEMMLQVDLVRHNTRTGLDWERVLSEF</sequence>
<protein>
    <submittedName>
        <fullName evidence="1">Uncharacterized protein</fullName>
    </submittedName>
</protein>
<evidence type="ECO:0000313" key="2">
    <source>
        <dbReference type="Proteomes" id="UP000501690"/>
    </source>
</evidence>
<reference evidence="1 2" key="1">
    <citation type="submission" date="2019-04" db="EMBL/GenBank/DDBJ databases">
        <title>An improved genome assembly and genetic linkage map for asparagus bean, Vigna unguiculata ssp. sesquipedialis.</title>
        <authorList>
            <person name="Xia Q."/>
            <person name="Zhang R."/>
            <person name="Dong Y."/>
        </authorList>
    </citation>
    <scope>NUCLEOTIDE SEQUENCE [LARGE SCALE GENOMIC DNA]</scope>
    <source>
        <tissue evidence="1">Leaf</tissue>
    </source>
</reference>
<name>A0A4D6L163_VIGUN</name>
<proteinExistence type="predicted"/>
<accession>A0A4D6L163</accession>
<gene>
    <name evidence="1" type="ORF">DEO72_LG2g2560</name>
</gene>
<dbReference type="AlphaFoldDB" id="A0A4D6L163"/>
<evidence type="ECO:0000313" key="1">
    <source>
        <dbReference type="EMBL" id="QCD82225.1"/>
    </source>
</evidence>
<organism evidence="1 2">
    <name type="scientific">Vigna unguiculata</name>
    <name type="common">Cowpea</name>
    <dbReference type="NCBI Taxonomy" id="3917"/>
    <lineage>
        <taxon>Eukaryota</taxon>
        <taxon>Viridiplantae</taxon>
        <taxon>Streptophyta</taxon>
        <taxon>Embryophyta</taxon>
        <taxon>Tracheophyta</taxon>
        <taxon>Spermatophyta</taxon>
        <taxon>Magnoliopsida</taxon>
        <taxon>eudicotyledons</taxon>
        <taxon>Gunneridae</taxon>
        <taxon>Pentapetalae</taxon>
        <taxon>rosids</taxon>
        <taxon>fabids</taxon>
        <taxon>Fabales</taxon>
        <taxon>Fabaceae</taxon>
        <taxon>Papilionoideae</taxon>
        <taxon>50 kb inversion clade</taxon>
        <taxon>NPAAA clade</taxon>
        <taxon>indigoferoid/millettioid clade</taxon>
        <taxon>Phaseoleae</taxon>
        <taxon>Vigna</taxon>
    </lineage>
</organism>
<dbReference type="Proteomes" id="UP000501690">
    <property type="component" value="Linkage Group LG2"/>
</dbReference>
<keyword evidence="2" id="KW-1185">Reference proteome</keyword>
<dbReference type="EMBL" id="CP039346">
    <property type="protein sequence ID" value="QCD82225.1"/>
    <property type="molecule type" value="Genomic_DNA"/>
</dbReference>